<evidence type="ECO:0000313" key="3">
    <source>
        <dbReference type="Proteomes" id="UP000749646"/>
    </source>
</evidence>
<dbReference type="InterPro" id="IPR032675">
    <property type="entry name" value="LRR_dom_sf"/>
</dbReference>
<evidence type="ECO:0000313" key="2">
    <source>
        <dbReference type="EMBL" id="KAF9980069.1"/>
    </source>
</evidence>
<comment type="caution">
    <text evidence="2">The sequence shown here is derived from an EMBL/GenBank/DDBJ whole genome shotgun (WGS) entry which is preliminary data.</text>
</comment>
<name>A0A9P6JHF8_9FUNG</name>
<dbReference type="OrthoDB" id="2406705at2759"/>
<dbReference type="Proteomes" id="UP000749646">
    <property type="component" value="Unassembled WGS sequence"/>
</dbReference>
<sequence>MDDRQRQGIRHVQLPSSLYYDGGDEQELVKTLIQVVRRPLSLDVSACPSWSVLCQEFPRDKWRDLIRYVSMTPQLEPWVQIPFFRRCPKLREIEMVISDPEALDFSQSHTCYYPDELSDHAPLPGTPALKVARLYPLIKHHLSKTLKIMITNSNMTLRELKLKIAPEKYRNGQSCTSNWYNTFTCNISSRDFAMPQLEDLYLELGPNMSLRGENPFGGCPRLQRLTLISHKKTRVFELSPRTGTDLHAQEMWRVPSTLRELVLDGCSIQEMFDMDCLGELPRIESLKLLDHESSEDHHAGRMDSFDWQPRGSLDHLKTVKLSGAAASLFSFHWLSYLPVLEILEVDGLEYTSILDACTLIGNEASSLNNLDPAFPAEFIGPKICKLAIRDVPCPWVPSQEMKNTDQNNDTESELEKDDQGYPSVSAANENFLTVLTRYCPGVRQLSIDTQSCTCRPGDGLIDHAIELEWTLLTSLKQSLPNLTRFKTDSMAVNMATMDLLWKHGFAQRMNSRTASENEVHKKIQWDGCIYWLGEADFLRTAQT</sequence>
<dbReference type="EMBL" id="JAAAHW010003912">
    <property type="protein sequence ID" value="KAF9980069.1"/>
    <property type="molecule type" value="Genomic_DNA"/>
</dbReference>
<evidence type="ECO:0000256" key="1">
    <source>
        <dbReference type="SAM" id="MobiDB-lite"/>
    </source>
</evidence>
<protein>
    <submittedName>
        <fullName evidence="2">Uncharacterized protein</fullName>
    </submittedName>
</protein>
<dbReference type="Gene3D" id="3.80.10.10">
    <property type="entry name" value="Ribonuclease Inhibitor"/>
    <property type="match status" value="1"/>
</dbReference>
<dbReference type="AlphaFoldDB" id="A0A9P6JHF8"/>
<keyword evidence="3" id="KW-1185">Reference proteome</keyword>
<accession>A0A9P6JHF8</accession>
<proteinExistence type="predicted"/>
<dbReference type="SUPFAM" id="SSF52058">
    <property type="entry name" value="L domain-like"/>
    <property type="match status" value="1"/>
</dbReference>
<gene>
    <name evidence="2" type="ORF">BGZ65_005591</name>
</gene>
<feature type="region of interest" description="Disordered" evidence="1">
    <location>
        <begin position="397"/>
        <end position="422"/>
    </location>
</feature>
<organism evidence="2 3">
    <name type="scientific">Modicella reniformis</name>
    <dbReference type="NCBI Taxonomy" id="1440133"/>
    <lineage>
        <taxon>Eukaryota</taxon>
        <taxon>Fungi</taxon>
        <taxon>Fungi incertae sedis</taxon>
        <taxon>Mucoromycota</taxon>
        <taxon>Mortierellomycotina</taxon>
        <taxon>Mortierellomycetes</taxon>
        <taxon>Mortierellales</taxon>
        <taxon>Mortierellaceae</taxon>
        <taxon>Modicella</taxon>
    </lineage>
</organism>
<reference evidence="2" key="1">
    <citation type="journal article" date="2020" name="Fungal Divers.">
        <title>Resolving the Mortierellaceae phylogeny through synthesis of multi-gene phylogenetics and phylogenomics.</title>
        <authorList>
            <person name="Vandepol N."/>
            <person name="Liber J."/>
            <person name="Desiro A."/>
            <person name="Na H."/>
            <person name="Kennedy M."/>
            <person name="Barry K."/>
            <person name="Grigoriev I.V."/>
            <person name="Miller A.N."/>
            <person name="O'Donnell K."/>
            <person name="Stajich J.E."/>
            <person name="Bonito G."/>
        </authorList>
    </citation>
    <scope>NUCLEOTIDE SEQUENCE</scope>
    <source>
        <strain evidence="2">MES-2147</strain>
    </source>
</reference>